<comment type="caution">
    <text evidence="1">The sequence shown here is derived from an EMBL/GenBank/DDBJ whole genome shotgun (WGS) entry which is preliminary data.</text>
</comment>
<sequence length="41" mass="4861">MRLVYPILTNRMQKEANTPKDRFLNPDKNQVRIVKNIGYNA</sequence>
<gene>
    <name evidence="1" type="ORF">LX73_2576</name>
</gene>
<dbReference type="AlphaFoldDB" id="A0A5D3YHL7"/>
<name>A0A5D3YHL7_9BACT</name>
<dbReference type="EMBL" id="VNHY01000005">
    <property type="protein sequence ID" value="TYP91749.1"/>
    <property type="molecule type" value="Genomic_DNA"/>
</dbReference>
<keyword evidence="2" id="KW-1185">Reference proteome</keyword>
<proteinExistence type="predicted"/>
<dbReference type="Proteomes" id="UP000324595">
    <property type="component" value="Unassembled WGS sequence"/>
</dbReference>
<protein>
    <submittedName>
        <fullName evidence="1">Uncharacterized protein</fullName>
    </submittedName>
</protein>
<reference evidence="1 2" key="1">
    <citation type="submission" date="2019-07" db="EMBL/GenBank/DDBJ databases">
        <title>Genomic Encyclopedia of Archaeal and Bacterial Type Strains, Phase II (KMG-II): from individual species to whole genera.</title>
        <authorList>
            <person name="Goeker M."/>
        </authorList>
    </citation>
    <scope>NUCLEOTIDE SEQUENCE [LARGE SCALE GENOMIC DNA]</scope>
    <source>
        <strain evidence="1 2">DSM 21935</strain>
    </source>
</reference>
<organism evidence="1 2">
    <name type="scientific">Fodinibius salinus</name>
    <dbReference type="NCBI Taxonomy" id="860790"/>
    <lineage>
        <taxon>Bacteria</taxon>
        <taxon>Pseudomonadati</taxon>
        <taxon>Balneolota</taxon>
        <taxon>Balneolia</taxon>
        <taxon>Balneolales</taxon>
        <taxon>Balneolaceae</taxon>
        <taxon>Fodinibius</taxon>
    </lineage>
</organism>
<evidence type="ECO:0000313" key="2">
    <source>
        <dbReference type="Proteomes" id="UP000324595"/>
    </source>
</evidence>
<evidence type="ECO:0000313" key="1">
    <source>
        <dbReference type="EMBL" id="TYP91749.1"/>
    </source>
</evidence>
<accession>A0A5D3YHL7</accession>